<dbReference type="AlphaFoldDB" id="A0A9X0I099"/>
<keyword evidence="1" id="KW-1133">Transmembrane helix</keyword>
<keyword evidence="1" id="KW-0472">Membrane</keyword>
<dbReference type="InterPro" id="IPR025238">
    <property type="entry name" value="DUF4184"/>
</dbReference>
<comment type="caution">
    <text evidence="2">The sequence shown here is derived from an EMBL/GenBank/DDBJ whole genome shotgun (WGS) entry which is preliminary data.</text>
</comment>
<name>A0A9X0I099_9ACTN</name>
<feature type="transmembrane region" description="Helical" evidence="1">
    <location>
        <begin position="191"/>
        <end position="210"/>
    </location>
</feature>
<dbReference type="Pfam" id="PF13803">
    <property type="entry name" value="DUF4184"/>
    <property type="match status" value="1"/>
</dbReference>
<feature type="transmembrane region" description="Helical" evidence="1">
    <location>
        <begin position="222"/>
        <end position="240"/>
    </location>
</feature>
<evidence type="ECO:0000313" key="3">
    <source>
        <dbReference type="Proteomes" id="UP000053246"/>
    </source>
</evidence>
<sequence length="246" mass="26387">MPLTLPSHLAAVLPLKLWRPRWFDGVALSAGAVAPDVAHLMYRADGPGFPDTHTWPALVWWCLPVALAYARIFRSSIGTVAAHLPQNRRFGWWVDGPPAGGGHRLWVTVTSALVGAASHLAWDWLTHTDDWLAVVFGVRWSSVTDVAWWTVSDLTSTALGAVVAIWCLALLGRPDARGTDIPERATRPKAFWGAVIVVAAVGLVTVPMLPGASSPAATGVRLIHLVGAALLAGVLVVRFWPARRSG</sequence>
<protein>
    <recommendedName>
        <fullName evidence="4">DUF4184 family protein</fullName>
    </recommendedName>
</protein>
<dbReference type="OMA" id="PLKLWRP"/>
<accession>A0A9X0I099</accession>
<reference evidence="2 3" key="1">
    <citation type="submission" date="2015-10" db="EMBL/GenBank/DDBJ databases">
        <authorList>
            <person name="Ju K.-S."/>
            <person name="Doroghazi J.R."/>
            <person name="Metcalf W.W."/>
        </authorList>
    </citation>
    <scope>NUCLEOTIDE SEQUENCE [LARGE SCALE GENOMIC DNA]</scope>
    <source>
        <strain evidence="2 3">NRRL B-24793</strain>
    </source>
</reference>
<evidence type="ECO:0000313" key="2">
    <source>
        <dbReference type="EMBL" id="KUJ44341.1"/>
    </source>
</evidence>
<dbReference type="Proteomes" id="UP000053246">
    <property type="component" value="Unassembled WGS sequence"/>
</dbReference>
<evidence type="ECO:0008006" key="4">
    <source>
        <dbReference type="Google" id="ProtNLM"/>
    </source>
</evidence>
<keyword evidence="3" id="KW-1185">Reference proteome</keyword>
<gene>
    <name evidence="2" type="ORF">ADL17_14125</name>
</gene>
<dbReference type="EMBL" id="LMWI01000002">
    <property type="protein sequence ID" value="KUJ44341.1"/>
    <property type="molecule type" value="Genomic_DNA"/>
</dbReference>
<feature type="transmembrane region" description="Helical" evidence="1">
    <location>
        <begin position="146"/>
        <end position="171"/>
    </location>
</feature>
<evidence type="ECO:0000256" key="1">
    <source>
        <dbReference type="SAM" id="Phobius"/>
    </source>
</evidence>
<organism evidence="2 3">
    <name type="scientific">Micromonospora maris</name>
    <dbReference type="NCBI Taxonomy" id="1003110"/>
    <lineage>
        <taxon>Bacteria</taxon>
        <taxon>Bacillati</taxon>
        <taxon>Actinomycetota</taxon>
        <taxon>Actinomycetes</taxon>
        <taxon>Micromonosporales</taxon>
        <taxon>Micromonosporaceae</taxon>
        <taxon>Micromonospora</taxon>
    </lineage>
</organism>
<dbReference type="RefSeq" id="WP_013733536.1">
    <property type="nucleotide sequence ID" value="NZ_LMWI01000002.1"/>
</dbReference>
<keyword evidence="1" id="KW-0812">Transmembrane</keyword>
<proteinExistence type="predicted"/>